<evidence type="ECO:0000256" key="1">
    <source>
        <dbReference type="SAM" id="MobiDB-lite"/>
    </source>
</evidence>
<evidence type="ECO:0000313" key="2">
    <source>
        <dbReference type="EMBL" id="TWU59493.1"/>
    </source>
</evidence>
<name>A0A5C6FCQ9_9BACT</name>
<dbReference type="EMBL" id="SJPW01000002">
    <property type="protein sequence ID" value="TWU59493.1"/>
    <property type="molecule type" value="Genomic_DNA"/>
</dbReference>
<dbReference type="SUPFAM" id="SSF50978">
    <property type="entry name" value="WD40 repeat-like"/>
    <property type="match status" value="1"/>
</dbReference>
<comment type="caution">
    <text evidence="2">The sequence shown here is derived from an EMBL/GenBank/DDBJ whole genome shotgun (WGS) entry which is preliminary data.</text>
</comment>
<feature type="region of interest" description="Disordered" evidence="1">
    <location>
        <begin position="332"/>
        <end position="353"/>
    </location>
</feature>
<dbReference type="Gene3D" id="2.130.10.10">
    <property type="entry name" value="YVTN repeat-like/Quinoprotein amine dehydrogenase"/>
    <property type="match status" value="1"/>
</dbReference>
<dbReference type="SUPFAM" id="SSF82171">
    <property type="entry name" value="DPP6 N-terminal domain-like"/>
    <property type="match status" value="1"/>
</dbReference>
<dbReference type="InterPro" id="IPR015943">
    <property type="entry name" value="WD40/YVTN_repeat-like_dom_sf"/>
</dbReference>
<dbReference type="Proteomes" id="UP000318288">
    <property type="component" value="Unassembled WGS sequence"/>
</dbReference>
<reference evidence="2 3" key="1">
    <citation type="submission" date="2019-02" db="EMBL/GenBank/DDBJ databases">
        <title>Deep-cultivation of Planctomycetes and their phenomic and genomic characterization uncovers novel biology.</title>
        <authorList>
            <person name="Wiegand S."/>
            <person name="Jogler M."/>
            <person name="Boedeker C."/>
            <person name="Pinto D."/>
            <person name="Vollmers J."/>
            <person name="Rivas-Marin E."/>
            <person name="Kohn T."/>
            <person name="Peeters S.H."/>
            <person name="Heuer A."/>
            <person name="Rast P."/>
            <person name="Oberbeckmann S."/>
            <person name="Bunk B."/>
            <person name="Jeske O."/>
            <person name="Meyerdierks A."/>
            <person name="Storesund J.E."/>
            <person name="Kallscheuer N."/>
            <person name="Luecker S."/>
            <person name="Lage O.M."/>
            <person name="Pohl T."/>
            <person name="Merkel B.J."/>
            <person name="Hornburger P."/>
            <person name="Mueller R.-W."/>
            <person name="Bruemmer F."/>
            <person name="Labrenz M."/>
            <person name="Spormann A.M."/>
            <person name="Op Den Camp H."/>
            <person name="Overmann J."/>
            <person name="Amann R."/>
            <person name="Jetten M.S.M."/>
            <person name="Mascher T."/>
            <person name="Medema M.H."/>
            <person name="Devos D.P."/>
            <person name="Kaster A.-K."/>
            <person name="Ovreas L."/>
            <person name="Rohde M."/>
            <person name="Galperin M.Y."/>
            <person name="Jogler C."/>
        </authorList>
    </citation>
    <scope>NUCLEOTIDE SEQUENCE [LARGE SCALE GENOMIC DNA]</scope>
    <source>
        <strain evidence="2 3">Poly51</strain>
    </source>
</reference>
<dbReference type="RefSeq" id="WP_146457140.1">
    <property type="nucleotide sequence ID" value="NZ_SJPW01000002.1"/>
</dbReference>
<protein>
    <submittedName>
        <fullName evidence="2">Uncharacterized protein</fullName>
    </submittedName>
</protein>
<sequence>MHIRQVLPRCFELICGLMLTVSWIVFQKHLAPDNTCSLGWCSPDQTQSLTQESSKLASERLVVTETKTAEAPQPAVVGKDLQPYLAEGSRQIGRPLSTLKVPMEAGSDLVFPATLSTFVVNTNSSKQWQLINLINGDASPVHSLPSTGNAVSLSPDGSMLAVQNNKEGNRIDLLDTDDGKLIRSFGQADKLPRLEWSGFATDEHFIAMAEESDQIEVYVYNLPSGEQMHSRTIRRTQSSRTGNQRIMAVSGQGTYYAVALGAEVHVYRVADGSPIRQFSLVQPKSYGSEDGYRIYGVCFSSDGSELTVTYERQSRPFLVSFDIANASRRLDRQHSDHSYGRMSHTSESSLQPHPDGSGWFLGPGFFIDGETGAPYWKSPPIESECRILTPDHMIVSLTRSKELICVNPRNPQSAQALAAIRKSVSERVPNRVTPAKITFHSPPPPLTTRDVKPLQPHPRVTADFLVDAIPPQKVISNTRQFVAMSRKYENPSASYQGPLPSHQSNTAEIWSLEKPMRLHQVQLPFDCDIEDISHDGSMFVTIKHGRKIDVWAPGIKLHACGWVHHPADSATFIRRNLVLTESKSNTTVLWKLPECVPQAILTLTGARLLTMTPDRRYAIFALKNIELEPDDDQGSRQDMSLQVFDTQELRWTGPLTADGAIRTNIGSGMRVIFSDEGSKFAVVDSSSSSSAVAQNALRTRAVRVRVYDWVSGQLTSEAAFPNPANGVLKVTFSLLDDGRLIGSFRSYTQLFIYVMDPANKNILEINDGTQPDLKTIRDEPSGPLAERLHQPFWFDAADAQTSKYRVASKPLLHQSIPKTGTPVDPLLVIQRGQPIELQMDGELKPYHAVAEKEIARWGYHVGPSSTKLIVKPKNFGLMMRYIQLADGRAFYHRNVGIVLNVEKTKQLPSLVAVLTTELPPAIPNADWEKSVPKETISFRNESR</sequence>
<dbReference type="AlphaFoldDB" id="A0A5C6FCQ9"/>
<accession>A0A5C6FCQ9</accession>
<gene>
    <name evidence="2" type="ORF">Poly51_22810</name>
</gene>
<proteinExistence type="predicted"/>
<evidence type="ECO:0000313" key="3">
    <source>
        <dbReference type="Proteomes" id="UP000318288"/>
    </source>
</evidence>
<keyword evidence="3" id="KW-1185">Reference proteome</keyword>
<dbReference type="InterPro" id="IPR036322">
    <property type="entry name" value="WD40_repeat_dom_sf"/>
</dbReference>
<organism evidence="2 3">
    <name type="scientific">Rubripirellula tenax</name>
    <dbReference type="NCBI Taxonomy" id="2528015"/>
    <lineage>
        <taxon>Bacteria</taxon>
        <taxon>Pseudomonadati</taxon>
        <taxon>Planctomycetota</taxon>
        <taxon>Planctomycetia</taxon>
        <taxon>Pirellulales</taxon>
        <taxon>Pirellulaceae</taxon>
        <taxon>Rubripirellula</taxon>
    </lineage>
</organism>